<feature type="domain" description="GXWXG" evidence="1">
    <location>
        <begin position="24"/>
        <end position="82"/>
    </location>
</feature>
<dbReference type="InterPro" id="IPR025951">
    <property type="entry name" value="GXWXG_dom"/>
</dbReference>
<feature type="domain" description="DUF4334" evidence="2">
    <location>
        <begin position="91"/>
        <end position="146"/>
    </location>
</feature>
<name>A0A5C9A3J5_9GAMM</name>
<comment type="caution">
    <text evidence="3">The sequence shown here is derived from an EMBL/GenBank/DDBJ whole genome shotgun (WGS) entry which is preliminary data.</text>
</comment>
<protein>
    <submittedName>
        <fullName evidence="3">DUF4334 domain-containing protein</fullName>
    </submittedName>
</protein>
<dbReference type="RefSeq" id="WP_148067249.1">
    <property type="nucleotide sequence ID" value="NZ_VRZA01000002.1"/>
</dbReference>
<reference evidence="3 4" key="1">
    <citation type="submission" date="2019-08" db="EMBL/GenBank/DDBJ databases">
        <title>Parahaliea maris sp. nov., isolated from the surface seawater.</title>
        <authorList>
            <person name="Liu Y."/>
        </authorList>
    </citation>
    <scope>NUCLEOTIDE SEQUENCE [LARGE SCALE GENOMIC DNA]</scope>
    <source>
        <strain evidence="3 4">HSLHS9</strain>
    </source>
</reference>
<accession>A0A5C9A3J5</accession>
<gene>
    <name evidence="3" type="ORF">FV139_05425</name>
</gene>
<keyword evidence="4" id="KW-1185">Reference proteome</keyword>
<sequence length="150" mass="16795">MSASHQFAELRDSDSTVAIGFLEAFFDSLPAVRREAMFGRWQGGCFNTGHPGEGMLDKLNWCGKQFNSDNDVNPIMVRSADGGMEVSDIMGQAQLRMVEYRGVVTATMAYDDKPIFDHFRAIDDDTLLGVMDSKGHEIPLFFYLERCPRG</sequence>
<dbReference type="Proteomes" id="UP000321039">
    <property type="component" value="Unassembled WGS sequence"/>
</dbReference>
<organism evidence="3 4">
    <name type="scientific">Parahaliea maris</name>
    <dbReference type="NCBI Taxonomy" id="2716870"/>
    <lineage>
        <taxon>Bacteria</taxon>
        <taxon>Pseudomonadati</taxon>
        <taxon>Pseudomonadota</taxon>
        <taxon>Gammaproteobacteria</taxon>
        <taxon>Cellvibrionales</taxon>
        <taxon>Halieaceae</taxon>
        <taxon>Parahaliea</taxon>
    </lineage>
</organism>
<dbReference type="InterPro" id="IPR025568">
    <property type="entry name" value="DUF4334"/>
</dbReference>
<evidence type="ECO:0000313" key="4">
    <source>
        <dbReference type="Proteomes" id="UP000321039"/>
    </source>
</evidence>
<proteinExistence type="predicted"/>
<dbReference type="EMBL" id="VRZA01000002">
    <property type="protein sequence ID" value="TXS95338.1"/>
    <property type="molecule type" value="Genomic_DNA"/>
</dbReference>
<evidence type="ECO:0000313" key="3">
    <source>
        <dbReference type="EMBL" id="TXS95338.1"/>
    </source>
</evidence>
<evidence type="ECO:0000259" key="1">
    <source>
        <dbReference type="Pfam" id="PF14231"/>
    </source>
</evidence>
<dbReference type="Gene3D" id="2.40.128.580">
    <property type="entry name" value="GXWXG domain"/>
    <property type="match status" value="1"/>
</dbReference>
<dbReference type="AlphaFoldDB" id="A0A5C9A3J5"/>
<dbReference type="Pfam" id="PF14232">
    <property type="entry name" value="DUF4334"/>
    <property type="match status" value="1"/>
</dbReference>
<dbReference type="Pfam" id="PF14231">
    <property type="entry name" value="GXWXG"/>
    <property type="match status" value="1"/>
</dbReference>
<evidence type="ECO:0000259" key="2">
    <source>
        <dbReference type="Pfam" id="PF14232"/>
    </source>
</evidence>